<reference evidence="3" key="2">
    <citation type="submission" date="2020-05" db="UniProtKB">
        <authorList>
            <consortium name="EnsemblMetazoa"/>
        </authorList>
    </citation>
    <scope>IDENTIFICATION</scope>
    <source>
        <strain evidence="3">JHB</strain>
    </source>
</reference>
<sequence>MIEEFTKIKTKTWDWTKAVPTRRRPKQPPKSGRGKKRIRTESKVETSFLEERQEAETGHTRTCRATKKKGDTYEAGFVDEIKRNETTSEVLYVVRIGEGTVEEARTIRCSRHRPTASGAARQTRRSYRRWTKRPTRVVAKRVRGRRGVNPATKSKFGISHTKPTARTSDHVDLDQCLDIVQSKPPERRPTHRLQDKPLLQVQQRMLRSPSRPTFFRPRRPDMPLFSRQWFVCFPASCVSATRLRSGRSSSQQCPRSEESSSWQWFVRVPAAARVSATRPCSGGPSSLYGGLPVEFWLRGLLPPRHLQLFYLRCYIQLSTNGGKLCT</sequence>
<proteinExistence type="predicted"/>
<feature type="compositionally biased region" description="Basic residues" evidence="1">
    <location>
        <begin position="20"/>
        <end position="38"/>
    </location>
</feature>
<evidence type="ECO:0000313" key="3">
    <source>
        <dbReference type="EnsemblMetazoa" id="CPIJ017616-PA"/>
    </source>
</evidence>
<dbReference type="VEuPathDB" id="VectorBase:CPIJ017616"/>
<dbReference type="InParanoid" id="B0XEK4"/>
<feature type="compositionally biased region" description="Basic residues" evidence="1">
    <location>
        <begin position="122"/>
        <end position="146"/>
    </location>
</feature>
<reference evidence="2" key="1">
    <citation type="submission" date="2007-03" db="EMBL/GenBank/DDBJ databases">
        <title>Annotation of Culex pipiens quinquefasciatus.</title>
        <authorList>
            <consortium name="The Broad Institute Genome Sequencing Platform"/>
            <person name="Atkinson P.W."/>
            <person name="Hemingway J."/>
            <person name="Christensen B.M."/>
            <person name="Higgs S."/>
            <person name="Kodira C."/>
            <person name="Hannick L."/>
            <person name="Megy K."/>
            <person name="O'Leary S."/>
            <person name="Pearson M."/>
            <person name="Haas B.J."/>
            <person name="Mauceli E."/>
            <person name="Wortman J.R."/>
            <person name="Lee N.H."/>
            <person name="Guigo R."/>
            <person name="Stanke M."/>
            <person name="Alvarado L."/>
            <person name="Amedeo P."/>
            <person name="Antoine C.H."/>
            <person name="Arensburger P."/>
            <person name="Bidwell S.L."/>
            <person name="Crawford M."/>
            <person name="Camaro F."/>
            <person name="Devon K."/>
            <person name="Engels R."/>
            <person name="Hammond M."/>
            <person name="Howarth C."/>
            <person name="Koehrsen M."/>
            <person name="Lawson D."/>
            <person name="Montgomery P."/>
            <person name="Nene V."/>
            <person name="Nusbaum C."/>
            <person name="Puiu D."/>
            <person name="Romero-Severson J."/>
            <person name="Severson D.W."/>
            <person name="Shumway M."/>
            <person name="Sisk P."/>
            <person name="Stolte C."/>
            <person name="Zeng Q."/>
            <person name="Eisenstadt E."/>
            <person name="Fraser-Liggett C."/>
            <person name="Strausberg R."/>
            <person name="Galagan J."/>
            <person name="Birren B."/>
            <person name="Collins F.H."/>
        </authorList>
    </citation>
    <scope>NUCLEOTIDE SEQUENCE [LARGE SCALE GENOMIC DNA]</scope>
    <source>
        <strain evidence="2">JHB</strain>
    </source>
</reference>
<dbReference type="AlphaFoldDB" id="B0XEK4"/>
<dbReference type="EMBL" id="DS232840">
    <property type="protein sequence ID" value="EDS26031.1"/>
    <property type="molecule type" value="Genomic_DNA"/>
</dbReference>
<feature type="region of interest" description="Disordered" evidence="1">
    <location>
        <begin position="111"/>
        <end position="165"/>
    </location>
</feature>
<accession>B0XEK4</accession>
<organism>
    <name type="scientific">Culex quinquefasciatus</name>
    <name type="common">Southern house mosquito</name>
    <name type="synonym">Culex pungens</name>
    <dbReference type="NCBI Taxonomy" id="7176"/>
    <lineage>
        <taxon>Eukaryota</taxon>
        <taxon>Metazoa</taxon>
        <taxon>Ecdysozoa</taxon>
        <taxon>Arthropoda</taxon>
        <taxon>Hexapoda</taxon>
        <taxon>Insecta</taxon>
        <taxon>Pterygota</taxon>
        <taxon>Neoptera</taxon>
        <taxon>Endopterygota</taxon>
        <taxon>Diptera</taxon>
        <taxon>Nematocera</taxon>
        <taxon>Culicoidea</taxon>
        <taxon>Culicidae</taxon>
        <taxon>Culicinae</taxon>
        <taxon>Culicini</taxon>
        <taxon>Culex</taxon>
        <taxon>Culex</taxon>
    </lineage>
</organism>
<name>B0XEK4_CULQU</name>
<evidence type="ECO:0000313" key="2">
    <source>
        <dbReference type="EMBL" id="EDS26031.1"/>
    </source>
</evidence>
<evidence type="ECO:0000313" key="4">
    <source>
        <dbReference type="Proteomes" id="UP000002320"/>
    </source>
</evidence>
<feature type="compositionally biased region" description="Basic and acidic residues" evidence="1">
    <location>
        <begin position="39"/>
        <end position="59"/>
    </location>
</feature>
<dbReference type="KEGG" id="cqu:CpipJ_CPIJ017616"/>
<evidence type="ECO:0000256" key="1">
    <source>
        <dbReference type="SAM" id="MobiDB-lite"/>
    </source>
</evidence>
<gene>
    <name evidence="3" type="primary">6051680</name>
    <name evidence="2" type="ORF">CpipJ_CPIJ017616</name>
</gene>
<dbReference type="Proteomes" id="UP000002320">
    <property type="component" value="Unassembled WGS sequence"/>
</dbReference>
<dbReference type="EnsemblMetazoa" id="CPIJ017616-RA">
    <property type="protein sequence ID" value="CPIJ017616-PA"/>
    <property type="gene ID" value="CPIJ017616"/>
</dbReference>
<protein>
    <submittedName>
        <fullName evidence="2 3">Uncharacterized protein</fullName>
    </submittedName>
</protein>
<keyword evidence="4" id="KW-1185">Reference proteome</keyword>
<dbReference type="VEuPathDB" id="VectorBase:CQUJHB012811"/>
<dbReference type="HOGENOM" id="CLU_853248_0_0_1"/>
<feature type="region of interest" description="Disordered" evidence="1">
    <location>
        <begin position="15"/>
        <end position="63"/>
    </location>
</feature>